<gene>
    <name evidence="1" type="ORF">UFOPK3256_01339</name>
</gene>
<organism evidence="1">
    <name type="scientific">freshwater metagenome</name>
    <dbReference type="NCBI Taxonomy" id="449393"/>
    <lineage>
        <taxon>unclassified sequences</taxon>
        <taxon>metagenomes</taxon>
        <taxon>ecological metagenomes</taxon>
    </lineage>
</organism>
<dbReference type="InterPro" id="IPR029063">
    <property type="entry name" value="SAM-dependent_MTases_sf"/>
</dbReference>
<name>A0A6J7BKE0_9ZZZZ</name>
<dbReference type="SUPFAM" id="SSF53335">
    <property type="entry name" value="S-adenosyl-L-methionine-dependent methyltransferases"/>
    <property type="match status" value="1"/>
</dbReference>
<dbReference type="Gene3D" id="3.40.50.150">
    <property type="entry name" value="Vaccinia Virus protein VP39"/>
    <property type="match status" value="1"/>
</dbReference>
<protein>
    <submittedName>
        <fullName evidence="1">Unannotated protein</fullName>
    </submittedName>
</protein>
<dbReference type="EMBL" id="CAFAZW010000029">
    <property type="protein sequence ID" value="CAB4844618.1"/>
    <property type="molecule type" value="Genomic_DNA"/>
</dbReference>
<evidence type="ECO:0000313" key="1">
    <source>
        <dbReference type="EMBL" id="CAB4844618.1"/>
    </source>
</evidence>
<reference evidence="1" key="1">
    <citation type="submission" date="2020-05" db="EMBL/GenBank/DDBJ databases">
        <authorList>
            <person name="Chiriac C."/>
            <person name="Salcher M."/>
            <person name="Ghai R."/>
            <person name="Kavagutti S V."/>
        </authorList>
    </citation>
    <scope>NUCLEOTIDE SEQUENCE</scope>
</reference>
<dbReference type="AlphaFoldDB" id="A0A6J7BKE0"/>
<sequence>MADKKNLGPIEKQYSNYFANRDSIGNEVLGSMATDRWRSDSKLLGVTLSRYKFVSKMFTDFKSVLEIGAADGWYSRLVFNEVKKLTLSDFDEIWLDDFKSQDIYRKSETKYLIHDFVSSPLDQVFDGIYGLDVLEHIKPIDQSNFLTNVCASLLPQGVAIFGMPSAESQVYASEGSKIGHVNCQSGEELKNNLKRHFENVFIFSMSDEVVHTGFMPMAHYLIALCTGPFNEEINK</sequence>
<proteinExistence type="predicted"/>
<dbReference type="Pfam" id="PF13489">
    <property type="entry name" value="Methyltransf_23"/>
    <property type="match status" value="1"/>
</dbReference>
<accession>A0A6J7BKE0</accession>